<dbReference type="EMBL" id="JDVG02000326">
    <property type="protein sequence ID" value="KFB72855.1"/>
    <property type="molecule type" value="Genomic_DNA"/>
</dbReference>
<reference evidence="1 2" key="1">
    <citation type="submission" date="2014-02" db="EMBL/GenBank/DDBJ databases">
        <title>Expanding our view of genomic diversity in Candidatus Accumulibacter clades.</title>
        <authorList>
            <person name="Skennerton C.T."/>
            <person name="Barr J.J."/>
            <person name="Slater F.R."/>
            <person name="Bond P.L."/>
            <person name="Tyson G.W."/>
        </authorList>
    </citation>
    <scope>NUCLEOTIDE SEQUENCE [LARGE SCALE GENOMIC DNA]</scope>
    <source>
        <strain evidence="2">BA-91</strain>
    </source>
</reference>
<evidence type="ECO:0000313" key="2">
    <source>
        <dbReference type="Proteomes" id="UP000020077"/>
    </source>
</evidence>
<evidence type="ECO:0000313" key="1">
    <source>
        <dbReference type="EMBL" id="KFB72855.1"/>
    </source>
</evidence>
<sequence>MRILQLGFESLAVQSQRGAQRAGELRAAQAAVQRTRVQRSHRQAQREFGSTQAAAALQTPATRQTDVEIRQLQLVILESEVGLQRGHRQALLVYGSRTSIDHRQSPAQTGQGITQRLQVGAQIERGLQSTVAPGSRVDGRKLDHCITQGL</sequence>
<comment type="caution">
    <text evidence="1">The sequence shown here is derived from an EMBL/GenBank/DDBJ whole genome shotgun (WGS) entry which is preliminary data.</text>
</comment>
<accession>A0A080LY87</accession>
<dbReference type="Proteomes" id="UP000020077">
    <property type="component" value="Unassembled WGS sequence"/>
</dbReference>
<gene>
    <name evidence="1" type="ORF">AW09_001925</name>
</gene>
<name>A0A080LY87_9PROT</name>
<proteinExistence type="predicted"/>
<organism evidence="1 2">
    <name type="scientific">Candidatus Accumulibacter phosphatis</name>
    <dbReference type="NCBI Taxonomy" id="327160"/>
    <lineage>
        <taxon>Bacteria</taxon>
        <taxon>Pseudomonadati</taxon>
        <taxon>Pseudomonadota</taxon>
        <taxon>Betaproteobacteria</taxon>
        <taxon>Candidatus Accumulibacter</taxon>
    </lineage>
</organism>
<dbReference type="AlphaFoldDB" id="A0A080LY87"/>
<protein>
    <submittedName>
        <fullName evidence="1">Uncharacterized protein</fullName>
    </submittedName>
</protein>